<dbReference type="AlphaFoldDB" id="A0AAV1JUU7"/>
<dbReference type="EMBL" id="CAVLEF010000132">
    <property type="protein sequence ID" value="CAK1552169.1"/>
    <property type="molecule type" value="Genomic_DNA"/>
</dbReference>
<proteinExistence type="predicted"/>
<organism evidence="2 3">
    <name type="scientific">Leptosia nina</name>
    <dbReference type="NCBI Taxonomy" id="320188"/>
    <lineage>
        <taxon>Eukaryota</taxon>
        <taxon>Metazoa</taxon>
        <taxon>Ecdysozoa</taxon>
        <taxon>Arthropoda</taxon>
        <taxon>Hexapoda</taxon>
        <taxon>Insecta</taxon>
        <taxon>Pterygota</taxon>
        <taxon>Neoptera</taxon>
        <taxon>Endopterygota</taxon>
        <taxon>Lepidoptera</taxon>
        <taxon>Glossata</taxon>
        <taxon>Ditrysia</taxon>
        <taxon>Papilionoidea</taxon>
        <taxon>Pieridae</taxon>
        <taxon>Pierinae</taxon>
        <taxon>Leptosia</taxon>
    </lineage>
</organism>
<evidence type="ECO:0000256" key="1">
    <source>
        <dbReference type="SAM" id="MobiDB-lite"/>
    </source>
</evidence>
<evidence type="ECO:0000313" key="2">
    <source>
        <dbReference type="EMBL" id="CAK1552169.1"/>
    </source>
</evidence>
<name>A0AAV1JUU7_9NEOP</name>
<protein>
    <submittedName>
        <fullName evidence="2">Uncharacterized protein</fullName>
    </submittedName>
</protein>
<accession>A0AAV1JUU7</accession>
<feature type="region of interest" description="Disordered" evidence="1">
    <location>
        <begin position="25"/>
        <end position="86"/>
    </location>
</feature>
<keyword evidence="3" id="KW-1185">Reference proteome</keyword>
<evidence type="ECO:0000313" key="3">
    <source>
        <dbReference type="Proteomes" id="UP001497472"/>
    </source>
</evidence>
<dbReference type="Proteomes" id="UP001497472">
    <property type="component" value="Unassembled WGS sequence"/>
</dbReference>
<gene>
    <name evidence="2" type="ORF">LNINA_LOCUS11234</name>
</gene>
<sequence>MNCAYYQQHGGPPVPHNVTNNYFNEPWDGDRPNFSGIAEARAPRGWKGGGPKGSRNYGARNYRASGRTAPKPADSGSPAIIKNAPD</sequence>
<comment type="caution">
    <text evidence="2">The sequence shown here is derived from an EMBL/GenBank/DDBJ whole genome shotgun (WGS) entry which is preliminary data.</text>
</comment>
<reference evidence="2 3" key="1">
    <citation type="submission" date="2023-11" db="EMBL/GenBank/DDBJ databases">
        <authorList>
            <person name="Okamura Y."/>
        </authorList>
    </citation>
    <scope>NUCLEOTIDE SEQUENCE [LARGE SCALE GENOMIC DNA]</scope>
</reference>